<reference evidence="1" key="1">
    <citation type="submission" date="2015-07" db="EMBL/GenBank/DDBJ databases">
        <title>Adaptation to a free-living lifestyle via gene acquisitions in the diplomonad Trepomonas sp. PC1.</title>
        <authorList>
            <person name="Xu F."/>
            <person name="Jerlstrom-Hultqvist J."/>
            <person name="Kolisko M."/>
            <person name="Simpson A.G.B."/>
            <person name="Roger A.J."/>
            <person name="Svard S.G."/>
            <person name="Andersson J.O."/>
        </authorList>
    </citation>
    <scope>NUCLEOTIDE SEQUENCE</scope>
    <source>
        <strain evidence="1">PC1</strain>
    </source>
</reference>
<feature type="non-terminal residue" evidence="1">
    <location>
        <position position="316"/>
    </location>
</feature>
<sequence length="316" mass="37081">KDVALEFYQECKIRISNFIQDIQTTISFSESISIIEAYNIVIANFSSDDEEFQVPLISQFIQIINQFAIFGTQSLQRFLKGFQSTTFSAEDQLQLYKNEHQEMTNFCFEFQSFVDKVLKHKCREQFIDNLLQIINPGTNYAIHSILIFMILNDSSLNEILSQLQGNIIQIINDFFESQLYLQPTAELIIECLKKKILVDEIYPHFQGGIQQLQKKYDEWLLIVITQIAINNEQQDILSELYNQNYRITFGKRKLFGVLHYAIENRIGYEVCSAWFIKLYANSKYQLMSCKNEFEQCIQAHKSIIQTIWDQLDNASK</sequence>
<evidence type="ECO:0000313" key="1">
    <source>
        <dbReference type="EMBL" id="JAP88734.1"/>
    </source>
</evidence>
<dbReference type="AlphaFoldDB" id="A0A146JZ01"/>
<dbReference type="EMBL" id="GDID01007872">
    <property type="protein sequence ID" value="JAP88734.1"/>
    <property type="molecule type" value="Transcribed_RNA"/>
</dbReference>
<name>A0A146JZ01_9EUKA</name>
<protein>
    <submittedName>
        <fullName evidence="1">Uncharacterized protein</fullName>
    </submittedName>
</protein>
<gene>
    <name evidence="1" type="ORF">TPC1_31771</name>
</gene>
<organism evidence="1">
    <name type="scientific">Trepomonas sp. PC1</name>
    <dbReference type="NCBI Taxonomy" id="1076344"/>
    <lineage>
        <taxon>Eukaryota</taxon>
        <taxon>Metamonada</taxon>
        <taxon>Diplomonadida</taxon>
        <taxon>Hexamitidae</taxon>
        <taxon>Hexamitinae</taxon>
        <taxon>Trepomonas</taxon>
    </lineage>
</organism>
<accession>A0A146JZ01</accession>
<proteinExistence type="predicted"/>
<feature type="non-terminal residue" evidence="1">
    <location>
        <position position="1"/>
    </location>
</feature>